<proteinExistence type="predicted"/>
<evidence type="ECO:0000313" key="2">
    <source>
        <dbReference type="EMBL" id="KRZ31081.1"/>
    </source>
</evidence>
<evidence type="ECO:0000313" key="4">
    <source>
        <dbReference type="Proteomes" id="UP000054805"/>
    </source>
</evidence>
<dbReference type="Proteomes" id="UP000054805">
    <property type="component" value="Unassembled WGS sequence"/>
</dbReference>
<organism evidence="3 5">
    <name type="scientific">Trichinella pseudospiralis</name>
    <name type="common">Parasitic roundworm</name>
    <dbReference type="NCBI Taxonomy" id="6337"/>
    <lineage>
        <taxon>Eukaryota</taxon>
        <taxon>Metazoa</taxon>
        <taxon>Ecdysozoa</taxon>
        <taxon>Nematoda</taxon>
        <taxon>Enoplea</taxon>
        <taxon>Dorylaimia</taxon>
        <taxon>Trichinellida</taxon>
        <taxon>Trichinellidae</taxon>
        <taxon>Trichinella</taxon>
    </lineage>
</organism>
<dbReference type="InterPro" id="IPR029526">
    <property type="entry name" value="PGBD"/>
</dbReference>
<dbReference type="EMBL" id="JYDV01000010">
    <property type="protein sequence ID" value="KRZ43358.1"/>
    <property type="molecule type" value="Genomic_DNA"/>
</dbReference>
<dbReference type="PANTHER" id="PTHR46599">
    <property type="entry name" value="PIGGYBAC TRANSPOSABLE ELEMENT-DERIVED PROTEIN 4"/>
    <property type="match status" value="1"/>
</dbReference>
<gene>
    <name evidence="2" type="ORF">T4B_7717</name>
    <name evidence="3" type="ORF">T4C_12479</name>
</gene>
<accession>A0A0V1K821</accession>
<dbReference type="PANTHER" id="PTHR46599:SF6">
    <property type="entry name" value="DUAL SPECIFICITY PHOSPHATASE 26"/>
    <property type="match status" value="1"/>
</dbReference>
<evidence type="ECO:0000313" key="5">
    <source>
        <dbReference type="Proteomes" id="UP000054826"/>
    </source>
</evidence>
<dbReference type="Proteomes" id="UP000054826">
    <property type="component" value="Unassembled WGS sequence"/>
</dbReference>
<dbReference type="AlphaFoldDB" id="A0A0V1K821"/>
<name>A0A0V1K821_TRIPS</name>
<protein>
    <recommendedName>
        <fullName evidence="1">PiggyBac transposable element-derived protein domain-containing protein</fullName>
    </recommendedName>
</protein>
<evidence type="ECO:0000259" key="1">
    <source>
        <dbReference type="Pfam" id="PF13843"/>
    </source>
</evidence>
<dbReference type="Pfam" id="PF13843">
    <property type="entry name" value="DDE_Tnp_1_7"/>
    <property type="match status" value="1"/>
</dbReference>
<feature type="domain" description="PiggyBac transposable element-derived protein" evidence="1">
    <location>
        <begin position="2"/>
        <end position="65"/>
    </location>
</feature>
<comment type="caution">
    <text evidence="3">The sequence shown here is derived from an EMBL/GenBank/DDBJ whole genome shotgun (WGS) entry which is preliminary data.</text>
</comment>
<evidence type="ECO:0000313" key="3">
    <source>
        <dbReference type="EMBL" id="KRZ43358.1"/>
    </source>
</evidence>
<sequence>MRVVLHLTVELKGNNVICDNFFTSHELAMQLLKKKLTILSTIKNKPELSQELLKLRRIKPFLSTMHKDAPLSTSEGFKPEMIFNYNLSKGGVNNIPYTYTCQRMLLDVSANNGYLLWTDCNPKWNAGKMYRRRLHLEELEKGQLTPQILWRKLLSQALMSVHFVQKVQSKKQGTSESTVQAASNKNVPGANYAMLQTITRQPAV</sequence>
<dbReference type="EMBL" id="JYDS01000028">
    <property type="protein sequence ID" value="KRZ31081.1"/>
    <property type="molecule type" value="Genomic_DNA"/>
</dbReference>
<keyword evidence="4" id="KW-1185">Reference proteome</keyword>
<reference evidence="4 5" key="1">
    <citation type="submission" date="2015-01" db="EMBL/GenBank/DDBJ databases">
        <title>Evolution of Trichinella species and genotypes.</title>
        <authorList>
            <person name="Korhonen P.K."/>
            <person name="Edoardo P."/>
            <person name="Giuseppe L.R."/>
            <person name="Gasser R.B."/>
        </authorList>
    </citation>
    <scope>NUCLEOTIDE SEQUENCE [LARGE SCALE GENOMIC DNA]</scope>
    <source>
        <strain evidence="3">ISS176</strain>
        <strain evidence="2">ISS588</strain>
    </source>
</reference>